<gene>
    <name evidence="2" type="ORF">HTEP1355_LOCUS11983</name>
</gene>
<dbReference type="EMBL" id="HBFN01020615">
    <property type="protein sequence ID" value="CAD8798342.1"/>
    <property type="molecule type" value="Transcribed_RNA"/>
</dbReference>
<evidence type="ECO:0000313" key="2">
    <source>
        <dbReference type="EMBL" id="CAD8798342.1"/>
    </source>
</evidence>
<feature type="region of interest" description="Disordered" evidence="1">
    <location>
        <begin position="106"/>
        <end position="148"/>
    </location>
</feature>
<evidence type="ECO:0000256" key="1">
    <source>
        <dbReference type="SAM" id="MobiDB-lite"/>
    </source>
</evidence>
<feature type="compositionally biased region" description="Polar residues" evidence="1">
    <location>
        <begin position="113"/>
        <end position="123"/>
    </location>
</feature>
<reference evidence="2" key="1">
    <citation type="submission" date="2021-01" db="EMBL/GenBank/DDBJ databases">
        <authorList>
            <person name="Corre E."/>
            <person name="Pelletier E."/>
            <person name="Niang G."/>
            <person name="Scheremetjew M."/>
            <person name="Finn R."/>
            <person name="Kale V."/>
            <person name="Holt S."/>
            <person name="Cochrane G."/>
            <person name="Meng A."/>
            <person name="Brown T."/>
            <person name="Cohen L."/>
        </authorList>
    </citation>
    <scope>NUCLEOTIDE SEQUENCE</scope>
    <source>
        <strain evidence="2">CCMP443</strain>
    </source>
</reference>
<accession>A0A7S0W521</accession>
<protein>
    <submittedName>
        <fullName evidence="2">Uncharacterized protein</fullName>
    </submittedName>
</protein>
<proteinExistence type="predicted"/>
<name>A0A7S0W521_9CRYP</name>
<feature type="compositionally biased region" description="Acidic residues" evidence="1">
    <location>
        <begin position="39"/>
        <end position="49"/>
    </location>
</feature>
<feature type="region of interest" description="Disordered" evidence="1">
    <location>
        <begin position="1"/>
        <end position="63"/>
    </location>
</feature>
<dbReference type="AlphaFoldDB" id="A0A7S0W521"/>
<sequence>MKLGLKLPLGDLAQPPTPDAPPAAAKEHQSAAAAAGGGGEEDEWDDDDQFGVLQAPAERPTPTYDIKNFAFLNPVVDKQCAEQPFPRRERPPSPPQYFAGNLKVNHKAEGKQRSATVSDTSRQAWPRALDTPPDHNAIFTPGPADTYR</sequence>
<organism evidence="2">
    <name type="scientific">Hemiselmis tepida</name>
    <dbReference type="NCBI Taxonomy" id="464990"/>
    <lineage>
        <taxon>Eukaryota</taxon>
        <taxon>Cryptophyceae</taxon>
        <taxon>Cryptomonadales</taxon>
        <taxon>Hemiselmidaceae</taxon>
        <taxon>Hemiselmis</taxon>
    </lineage>
</organism>